<keyword evidence="2" id="KW-0812">Transmembrane</keyword>
<protein>
    <submittedName>
        <fullName evidence="3">Uncharacterized protein</fullName>
    </submittedName>
</protein>
<reference evidence="3 4" key="1">
    <citation type="submission" date="2018-01" db="EMBL/GenBank/DDBJ databases">
        <title>Harnessing the power of phylogenomics to disentangle the directionality and signatures of interkingdom host jumping in the parasitic fungal genus Tolypocladium.</title>
        <authorList>
            <person name="Quandt C.A."/>
            <person name="Patterson W."/>
            <person name="Spatafora J.W."/>
        </authorList>
    </citation>
    <scope>NUCLEOTIDE SEQUENCE [LARGE SCALE GENOMIC DNA]</scope>
    <source>
        <strain evidence="3 4">NRBC 100945</strain>
    </source>
</reference>
<feature type="region of interest" description="Disordered" evidence="1">
    <location>
        <begin position="59"/>
        <end position="152"/>
    </location>
</feature>
<gene>
    <name evidence="3" type="ORF">TPAR_03237</name>
</gene>
<keyword evidence="2" id="KW-1133">Transmembrane helix</keyword>
<feature type="transmembrane region" description="Helical" evidence="2">
    <location>
        <begin position="25"/>
        <end position="46"/>
    </location>
</feature>
<dbReference type="AlphaFoldDB" id="A0A2S4L2A8"/>
<organism evidence="3 4">
    <name type="scientific">Tolypocladium paradoxum</name>
    <dbReference type="NCBI Taxonomy" id="94208"/>
    <lineage>
        <taxon>Eukaryota</taxon>
        <taxon>Fungi</taxon>
        <taxon>Dikarya</taxon>
        <taxon>Ascomycota</taxon>
        <taxon>Pezizomycotina</taxon>
        <taxon>Sordariomycetes</taxon>
        <taxon>Hypocreomycetidae</taxon>
        <taxon>Hypocreales</taxon>
        <taxon>Ophiocordycipitaceae</taxon>
        <taxon>Tolypocladium</taxon>
    </lineage>
</organism>
<comment type="caution">
    <text evidence="3">The sequence shown here is derived from an EMBL/GenBank/DDBJ whole genome shotgun (WGS) entry which is preliminary data.</text>
</comment>
<dbReference type="OrthoDB" id="5222624at2759"/>
<dbReference type="Proteomes" id="UP000237481">
    <property type="component" value="Unassembled WGS sequence"/>
</dbReference>
<accession>A0A2S4L2A8</accession>
<dbReference type="EMBL" id="PKSG01000314">
    <property type="protein sequence ID" value="POR36564.1"/>
    <property type="molecule type" value="Genomic_DNA"/>
</dbReference>
<evidence type="ECO:0000313" key="3">
    <source>
        <dbReference type="EMBL" id="POR36564.1"/>
    </source>
</evidence>
<name>A0A2S4L2A8_9HYPO</name>
<sequence length="240" mass="26264">MAPIKRADETATGGTRPETGIGNKVWVILAIVFAGVCVLGIAAGLVSKWYKKRRPYHEVAEKDGPAMSETPSKRMTSSTFGSDDGDKDHPELQRQQIIHKSLASRPSSREAMRPSCEPVFRTQPDDAGEQASAEACTRDRDNGEPVTPLESPVGLVNDWKRWEAKLRQDNTRCLTHHPGIDEGLHPLHNHAAPVHPAAYVPARPLTYHTGATECSSASPNNGQTCRFYPALSRTGETEHV</sequence>
<proteinExistence type="predicted"/>
<evidence type="ECO:0000256" key="1">
    <source>
        <dbReference type="SAM" id="MobiDB-lite"/>
    </source>
</evidence>
<feature type="compositionally biased region" description="Polar residues" evidence="1">
    <location>
        <begin position="69"/>
        <end position="81"/>
    </location>
</feature>
<keyword evidence="4" id="KW-1185">Reference proteome</keyword>
<keyword evidence="2" id="KW-0472">Membrane</keyword>
<evidence type="ECO:0000256" key="2">
    <source>
        <dbReference type="SAM" id="Phobius"/>
    </source>
</evidence>
<evidence type="ECO:0000313" key="4">
    <source>
        <dbReference type="Proteomes" id="UP000237481"/>
    </source>
</evidence>